<comment type="caution">
    <text evidence="1">The sequence shown here is derived from an EMBL/GenBank/DDBJ whole genome shotgun (WGS) entry which is preliminary data.</text>
</comment>
<evidence type="ECO:0000313" key="1">
    <source>
        <dbReference type="EMBL" id="MBA4543234.1"/>
    </source>
</evidence>
<proteinExistence type="predicted"/>
<dbReference type="AlphaFoldDB" id="A0A7W1XAX3"/>
<keyword evidence="2" id="KW-1185">Reference proteome</keyword>
<reference evidence="1 2" key="1">
    <citation type="submission" date="2020-07" db="EMBL/GenBank/DDBJ databases">
        <authorList>
            <person name="Feng H."/>
        </authorList>
    </citation>
    <scope>NUCLEOTIDE SEQUENCE [LARGE SCALE GENOMIC DNA]</scope>
    <source>
        <strain evidence="2">s-11</strain>
    </source>
</reference>
<name>A0A7W1XAX3_9BACL</name>
<dbReference type="EMBL" id="JACEIP010000013">
    <property type="protein sequence ID" value="MBA4543234.1"/>
    <property type="molecule type" value="Genomic_DNA"/>
</dbReference>
<dbReference type="Proteomes" id="UP000530514">
    <property type="component" value="Unassembled WGS sequence"/>
</dbReference>
<evidence type="ECO:0000313" key="2">
    <source>
        <dbReference type="Proteomes" id="UP000530514"/>
    </source>
</evidence>
<organism evidence="1 2">
    <name type="scientific">Thermoactinomyces daqus</name>
    <dbReference type="NCBI Taxonomy" id="1329516"/>
    <lineage>
        <taxon>Bacteria</taxon>
        <taxon>Bacillati</taxon>
        <taxon>Bacillota</taxon>
        <taxon>Bacilli</taxon>
        <taxon>Bacillales</taxon>
        <taxon>Thermoactinomycetaceae</taxon>
        <taxon>Thermoactinomyces</taxon>
    </lineage>
</organism>
<gene>
    <name evidence="1" type="ORF">H1164_10035</name>
</gene>
<dbReference type="RefSeq" id="WP_033100860.1">
    <property type="nucleotide sequence ID" value="NZ_JACEIP010000013.1"/>
</dbReference>
<protein>
    <submittedName>
        <fullName evidence="1">Uncharacterized protein</fullName>
    </submittedName>
</protein>
<sequence length="62" mass="7636">MYYGYPYYSPYTISTARREHKNEDMSQMITRHMSIAEEIQRRISSIDERFGRIEKMIQERLK</sequence>
<accession>A0A7W1XAX3</accession>